<gene>
    <name evidence="1" type="ORF">ACFO3J_27960</name>
</gene>
<comment type="caution">
    <text evidence="1">The sequence shown here is derived from an EMBL/GenBank/DDBJ whole genome shotgun (WGS) entry which is preliminary data.</text>
</comment>
<proteinExistence type="predicted"/>
<organism evidence="1 2">
    <name type="scientific">Streptomyces polygonati</name>
    <dbReference type="NCBI Taxonomy" id="1617087"/>
    <lineage>
        <taxon>Bacteria</taxon>
        <taxon>Bacillati</taxon>
        <taxon>Actinomycetota</taxon>
        <taxon>Actinomycetes</taxon>
        <taxon>Kitasatosporales</taxon>
        <taxon>Streptomycetaceae</taxon>
        <taxon>Streptomyces</taxon>
    </lineage>
</organism>
<dbReference type="EMBL" id="JBHSBB010000022">
    <property type="protein sequence ID" value="MFC4035277.1"/>
    <property type="molecule type" value="Genomic_DNA"/>
</dbReference>
<evidence type="ECO:0000313" key="1">
    <source>
        <dbReference type="EMBL" id="MFC4035277.1"/>
    </source>
</evidence>
<name>A0ABV8HW06_9ACTN</name>
<dbReference type="Proteomes" id="UP001595765">
    <property type="component" value="Unassembled WGS sequence"/>
</dbReference>
<evidence type="ECO:0000313" key="2">
    <source>
        <dbReference type="Proteomes" id="UP001595765"/>
    </source>
</evidence>
<protein>
    <submittedName>
        <fullName evidence="1">Uncharacterized protein</fullName>
    </submittedName>
</protein>
<dbReference type="RefSeq" id="WP_386434934.1">
    <property type="nucleotide sequence ID" value="NZ_JBHSBB010000022.1"/>
</dbReference>
<keyword evidence="2" id="KW-1185">Reference proteome</keyword>
<accession>A0ABV8HW06</accession>
<reference evidence="2" key="1">
    <citation type="journal article" date="2019" name="Int. J. Syst. Evol. Microbiol.">
        <title>The Global Catalogue of Microorganisms (GCM) 10K type strain sequencing project: providing services to taxonomists for standard genome sequencing and annotation.</title>
        <authorList>
            <consortium name="The Broad Institute Genomics Platform"/>
            <consortium name="The Broad Institute Genome Sequencing Center for Infectious Disease"/>
            <person name="Wu L."/>
            <person name="Ma J."/>
        </authorList>
    </citation>
    <scope>NUCLEOTIDE SEQUENCE [LARGE SCALE GENOMIC DNA]</scope>
    <source>
        <strain evidence="2">CGMCC 4.7237</strain>
    </source>
</reference>
<sequence length="127" mass="13759">MGLILFPGDGDTSSPDAAWSFSGFSVFRRQPAQAEGFSLSEMRGFGGERPWSDVSTSLEPLLDRADDGGGELSPHECAAILPRLEAIVVQWQDEVNDPLVRGNIDDARKLLVVLRFCLAKDAGLLVL</sequence>